<dbReference type="CDD" id="cd19856">
    <property type="entry name" value="DSRM_Kanadaptin"/>
    <property type="match status" value="1"/>
</dbReference>
<dbReference type="AlphaFoldDB" id="A0A7L2KJT1"/>
<comment type="caution">
    <text evidence="2">The sequence shown here is derived from an EMBL/GenBank/DDBJ whole genome shotgun (WGS) entry which is preliminary data.</text>
</comment>
<sequence>LGEDAEEDEVEENPIAVDFQDVQDAFYVKDPRKALQGFFDREGEELEYEYDDRGHNSWLCRIKLPVDDASGKQLVAEVLHSGKKKEAMIQCALEACRLLDARGVLRQEAVSRKRKSKNWEDEDFYDSDDDTFLDRTGAVEKKRLNRMKKAGKIEEKPETYDSLVRIIIMTCQSYSLMPSHPAAQDSLDEFMTEIKSGCTLDSVARKKLHLRTFELRKEQQRLKGLIKLVKPAELPELKPQGGSNSLNAENKPKKMNLPLFGAMKGGSKFKLKTGSLGKLPVKRPDIPESLFKTKDDGPEEEEEEEEEEEKMEQQQDAD</sequence>
<gene>
    <name evidence="2" type="primary">Slc4a1ap</name>
    <name evidence="2" type="ORF">ZOSHYP_R11448</name>
</gene>
<protein>
    <submittedName>
        <fullName evidence="2">NADAP protein</fullName>
    </submittedName>
</protein>
<name>A0A7L2KJT1_9PASS</name>
<reference evidence="2 3" key="1">
    <citation type="submission" date="2019-09" db="EMBL/GenBank/DDBJ databases">
        <title>Bird 10,000 Genomes (B10K) Project - Family phase.</title>
        <authorList>
            <person name="Zhang G."/>
        </authorList>
    </citation>
    <scope>NUCLEOTIDE SEQUENCE [LARGE SCALE GENOMIC DNA]</scope>
    <source>
        <strain evidence="2">B10K-DU-001-36</strain>
        <tissue evidence="2">Muscle</tissue>
    </source>
</reference>
<proteinExistence type="predicted"/>
<feature type="non-terminal residue" evidence="2">
    <location>
        <position position="1"/>
    </location>
</feature>
<feature type="non-terminal residue" evidence="2">
    <location>
        <position position="318"/>
    </location>
</feature>
<dbReference type="PANTHER" id="PTHR23308">
    <property type="entry name" value="NUCLEAR INHIBITOR OF PROTEIN PHOSPHATASE-1"/>
    <property type="match status" value="1"/>
</dbReference>
<accession>A0A7L2KJT1</accession>
<dbReference type="EMBL" id="VWYL01011896">
    <property type="protein sequence ID" value="NXR34823.1"/>
    <property type="molecule type" value="Genomic_DNA"/>
</dbReference>
<feature type="region of interest" description="Disordered" evidence="1">
    <location>
        <begin position="271"/>
        <end position="318"/>
    </location>
</feature>
<dbReference type="OrthoDB" id="433755at2759"/>
<organism evidence="2 3">
    <name type="scientific">Zosterops hypoxanthus</name>
    <dbReference type="NCBI Taxonomy" id="2485327"/>
    <lineage>
        <taxon>Eukaryota</taxon>
        <taxon>Metazoa</taxon>
        <taxon>Chordata</taxon>
        <taxon>Craniata</taxon>
        <taxon>Vertebrata</taxon>
        <taxon>Euteleostomi</taxon>
        <taxon>Archelosauria</taxon>
        <taxon>Archosauria</taxon>
        <taxon>Dinosauria</taxon>
        <taxon>Saurischia</taxon>
        <taxon>Theropoda</taxon>
        <taxon>Coelurosauria</taxon>
        <taxon>Aves</taxon>
        <taxon>Neognathae</taxon>
        <taxon>Neoaves</taxon>
        <taxon>Telluraves</taxon>
        <taxon>Australaves</taxon>
        <taxon>Passeriformes</taxon>
        <taxon>Sylvioidea</taxon>
        <taxon>Zosteropidae</taxon>
        <taxon>Zosterops</taxon>
    </lineage>
</organism>
<feature type="compositionally biased region" description="Basic and acidic residues" evidence="1">
    <location>
        <begin position="282"/>
        <end position="296"/>
    </location>
</feature>
<dbReference type="InterPro" id="IPR050923">
    <property type="entry name" value="Cell_Proc_Reg/RNA_Proc"/>
</dbReference>
<evidence type="ECO:0000313" key="2">
    <source>
        <dbReference type="EMBL" id="NXR34823.1"/>
    </source>
</evidence>
<evidence type="ECO:0000256" key="1">
    <source>
        <dbReference type="SAM" id="MobiDB-lite"/>
    </source>
</evidence>
<keyword evidence="3" id="KW-1185">Reference proteome</keyword>
<feature type="compositionally biased region" description="Acidic residues" evidence="1">
    <location>
        <begin position="297"/>
        <end position="318"/>
    </location>
</feature>
<dbReference type="Proteomes" id="UP000549157">
    <property type="component" value="Unassembled WGS sequence"/>
</dbReference>
<evidence type="ECO:0000313" key="3">
    <source>
        <dbReference type="Proteomes" id="UP000549157"/>
    </source>
</evidence>